<dbReference type="Gramene" id="OGLUM09G00510.1">
    <property type="protein sequence ID" value="OGLUM09G00510.1"/>
    <property type="gene ID" value="OGLUM09G00510"/>
</dbReference>
<reference evidence="2" key="1">
    <citation type="submission" date="2015-04" db="UniProtKB">
        <authorList>
            <consortium name="EnsemblPlants"/>
        </authorList>
    </citation>
    <scope>IDENTIFICATION</scope>
</reference>
<evidence type="ECO:0000259" key="1">
    <source>
        <dbReference type="PROSITE" id="PS50811"/>
    </source>
</evidence>
<dbReference type="InterPro" id="IPR003657">
    <property type="entry name" value="WRKY_dom"/>
</dbReference>
<feature type="domain" description="WRKY" evidence="1">
    <location>
        <begin position="1"/>
        <end position="22"/>
    </location>
</feature>
<dbReference type="AlphaFoldDB" id="A0A0E0AZB5"/>
<name>A0A0E0AZB5_9ORYZ</name>
<dbReference type="EnsemblPlants" id="OGLUM09G00510.1">
    <property type="protein sequence ID" value="OGLUM09G00510.1"/>
    <property type="gene ID" value="OGLUM09G00510"/>
</dbReference>
<dbReference type="Proteomes" id="UP000026961">
    <property type="component" value="Chromosome 9"/>
</dbReference>
<keyword evidence="3" id="KW-1185">Reference proteome</keyword>
<evidence type="ECO:0000313" key="2">
    <source>
        <dbReference type="EnsemblPlants" id="OGLUM09G00510.1"/>
    </source>
</evidence>
<dbReference type="GO" id="GO:0043565">
    <property type="term" value="F:sequence-specific DNA binding"/>
    <property type="evidence" value="ECO:0007669"/>
    <property type="project" value="InterPro"/>
</dbReference>
<dbReference type="STRING" id="40148.A0A0E0AZB5"/>
<sequence>MAKGNPCPHAYYRCTVAVGCPAAVAKSSSANAATTEMLELLRDFSDYSSFNSNISGELERLAAAVTPRSDAPQVAAVDLNGGSSSSSRLTTMMPPPLLQLGRRQALPFIVPTGRCASLAAVVEEISGRRASPPWTSAAGDAVAVIPSYENHVTEVSTCVKHSSSHTDIDRLRLSITTPFHDYDVITLIDKIINPLFWC</sequence>
<accession>A0A0E0AZB5</accession>
<protein>
    <recommendedName>
        <fullName evidence="1">WRKY domain-containing protein</fullName>
    </recommendedName>
</protein>
<reference evidence="2" key="2">
    <citation type="submission" date="2018-05" db="EMBL/GenBank/DDBJ databases">
        <title>OgluRS3 (Oryza glumaepatula Reference Sequence Version 3).</title>
        <authorList>
            <person name="Zhang J."/>
            <person name="Kudrna D."/>
            <person name="Lee S."/>
            <person name="Talag J."/>
            <person name="Welchert J."/>
            <person name="Wing R.A."/>
        </authorList>
    </citation>
    <scope>NUCLEOTIDE SEQUENCE [LARGE SCALE GENOMIC DNA]</scope>
</reference>
<evidence type="ECO:0000313" key="3">
    <source>
        <dbReference type="Proteomes" id="UP000026961"/>
    </source>
</evidence>
<dbReference type="GO" id="GO:0003700">
    <property type="term" value="F:DNA-binding transcription factor activity"/>
    <property type="evidence" value="ECO:0007669"/>
    <property type="project" value="InterPro"/>
</dbReference>
<dbReference type="PROSITE" id="PS50811">
    <property type="entry name" value="WRKY"/>
    <property type="match status" value="1"/>
</dbReference>
<organism evidence="2">
    <name type="scientific">Oryza glumipatula</name>
    <dbReference type="NCBI Taxonomy" id="40148"/>
    <lineage>
        <taxon>Eukaryota</taxon>
        <taxon>Viridiplantae</taxon>
        <taxon>Streptophyta</taxon>
        <taxon>Embryophyta</taxon>
        <taxon>Tracheophyta</taxon>
        <taxon>Spermatophyta</taxon>
        <taxon>Magnoliopsida</taxon>
        <taxon>Liliopsida</taxon>
        <taxon>Poales</taxon>
        <taxon>Poaceae</taxon>
        <taxon>BOP clade</taxon>
        <taxon>Oryzoideae</taxon>
        <taxon>Oryzeae</taxon>
        <taxon>Oryzinae</taxon>
        <taxon>Oryza</taxon>
    </lineage>
</organism>
<proteinExistence type="predicted"/>
<dbReference type="HOGENOM" id="CLU_1392116_0_0_1"/>